<dbReference type="Pfam" id="PF00328">
    <property type="entry name" value="His_Phos_2"/>
    <property type="match status" value="1"/>
</dbReference>
<comment type="catalytic activity">
    <reaction evidence="1">
        <text>a phosphate monoester + H2O = an alcohol + phosphate</text>
        <dbReference type="Rhea" id="RHEA:15017"/>
        <dbReference type="ChEBI" id="CHEBI:15377"/>
        <dbReference type="ChEBI" id="CHEBI:30879"/>
        <dbReference type="ChEBI" id="CHEBI:43474"/>
        <dbReference type="ChEBI" id="CHEBI:67140"/>
        <dbReference type="EC" id="3.1.3.2"/>
    </reaction>
</comment>
<evidence type="ECO:0000313" key="8">
    <source>
        <dbReference type="EMBL" id="KAK9396462.1"/>
    </source>
</evidence>
<dbReference type="Proteomes" id="UP001474421">
    <property type="component" value="Unassembled WGS sequence"/>
</dbReference>
<keyword evidence="7" id="KW-0325">Glycoprotein</keyword>
<evidence type="ECO:0000256" key="1">
    <source>
        <dbReference type="ARBA" id="ARBA00000032"/>
    </source>
</evidence>
<dbReference type="GO" id="GO:0003993">
    <property type="term" value="F:acid phosphatase activity"/>
    <property type="evidence" value="ECO:0007669"/>
    <property type="project" value="UniProtKB-EC"/>
</dbReference>
<organism evidence="8 9">
    <name type="scientific">Crotalus adamanteus</name>
    <name type="common">Eastern diamondback rattlesnake</name>
    <dbReference type="NCBI Taxonomy" id="8729"/>
    <lineage>
        <taxon>Eukaryota</taxon>
        <taxon>Metazoa</taxon>
        <taxon>Chordata</taxon>
        <taxon>Craniata</taxon>
        <taxon>Vertebrata</taxon>
        <taxon>Euteleostomi</taxon>
        <taxon>Lepidosauria</taxon>
        <taxon>Squamata</taxon>
        <taxon>Bifurcata</taxon>
        <taxon>Unidentata</taxon>
        <taxon>Episquamata</taxon>
        <taxon>Toxicofera</taxon>
        <taxon>Serpentes</taxon>
        <taxon>Colubroidea</taxon>
        <taxon>Viperidae</taxon>
        <taxon>Crotalinae</taxon>
        <taxon>Crotalus</taxon>
    </lineage>
</organism>
<proteinExistence type="inferred from homology"/>
<accession>A0AAW1B4S2</accession>
<dbReference type="AlphaFoldDB" id="A0AAW1B4S2"/>
<sequence>MKFNVILYRHGDRSPISSFPRNTVGESTWPRGYGQLTKTGTQQAYQLGQWLKDRYKNFLSPSYKPKEIYVRSTDYDRTIMSAQAVLAGLFPPSTEEKWNPNINWQPIPVHTVPISDEKLLKYPNYRCPSFNGLLQQVIQEMKTKNELQKYMALIQKVAYNLGYDIKKLMDFQNMLLWKVYDTLKVQEIHKLCLPRWADKKTMEQMKFLLEYLVSL</sequence>
<dbReference type="PANTHER" id="PTHR11567">
    <property type="entry name" value="ACID PHOSPHATASE-RELATED"/>
    <property type="match status" value="1"/>
</dbReference>
<evidence type="ECO:0000256" key="4">
    <source>
        <dbReference type="ARBA" id="ARBA00022729"/>
    </source>
</evidence>
<keyword evidence="9" id="KW-1185">Reference proteome</keyword>
<comment type="caution">
    <text evidence="8">The sequence shown here is derived from an EMBL/GenBank/DDBJ whole genome shotgun (WGS) entry which is preliminary data.</text>
</comment>
<dbReference type="SUPFAM" id="SSF53254">
    <property type="entry name" value="Phosphoglycerate mutase-like"/>
    <property type="match status" value="1"/>
</dbReference>
<keyword evidence="4" id="KW-0732">Signal</keyword>
<name>A0AAW1B4S2_CROAD</name>
<comment type="similarity">
    <text evidence="2">Belongs to the histidine acid phosphatase family.</text>
</comment>
<evidence type="ECO:0000256" key="7">
    <source>
        <dbReference type="ARBA" id="ARBA00023180"/>
    </source>
</evidence>
<keyword evidence="6" id="KW-1015">Disulfide bond</keyword>
<evidence type="ECO:0000256" key="6">
    <source>
        <dbReference type="ARBA" id="ARBA00023157"/>
    </source>
</evidence>
<dbReference type="EC" id="3.1.3.2" evidence="3"/>
<dbReference type="InterPro" id="IPR050645">
    <property type="entry name" value="Histidine_acid_phosphatase"/>
</dbReference>
<dbReference type="Gene3D" id="3.40.50.1240">
    <property type="entry name" value="Phosphoglycerate mutase-like"/>
    <property type="match status" value="1"/>
</dbReference>
<dbReference type="CDD" id="cd07061">
    <property type="entry name" value="HP_HAP_like"/>
    <property type="match status" value="1"/>
</dbReference>
<evidence type="ECO:0000256" key="2">
    <source>
        <dbReference type="ARBA" id="ARBA00005375"/>
    </source>
</evidence>
<dbReference type="InterPro" id="IPR000560">
    <property type="entry name" value="His_Pase_clade-2"/>
</dbReference>
<gene>
    <name evidence="8" type="ORF">NXF25_019823</name>
</gene>
<keyword evidence="5" id="KW-0378">Hydrolase</keyword>
<evidence type="ECO:0000256" key="5">
    <source>
        <dbReference type="ARBA" id="ARBA00022801"/>
    </source>
</evidence>
<evidence type="ECO:0000256" key="3">
    <source>
        <dbReference type="ARBA" id="ARBA00012646"/>
    </source>
</evidence>
<dbReference type="InterPro" id="IPR029033">
    <property type="entry name" value="His_PPase_superfam"/>
</dbReference>
<protein>
    <recommendedName>
        <fullName evidence="3">acid phosphatase</fullName>
        <ecNumber evidence="3">3.1.3.2</ecNumber>
    </recommendedName>
</protein>
<dbReference type="EMBL" id="JAOTOJ010000008">
    <property type="protein sequence ID" value="KAK9396462.1"/>
    <property type="molecule type" value="Genomic_DNA"/>
</dbReference>
<reference evidence="8 9" key="1">
    <citation type="journal article" date="2024" name="Proc. Natl. Acad. Sci. U.S.A.">
        <title>The genetic regulatory architecture and epigenomic basis for age-related changes in rattlesnake venom.</title>
        <authorList>
            <person name="Hogan M.P."/>
            <person name="Holding M.L."/>
            <person name="Nystrom G.S."/>
            <person name="Colston T.J."/>
            <person name="Bartlett D.A."/>
            <person name="Mason A.J."/>
            <person name="Ellsworth S.A."/>
            <person name="Rautsaw R.M."/>
            <person name="Lawrence K.C."/>
            <person name="Strickland J.L."/>
            <person name="He B."/>
            <person name="Fraser P."/>
            <person name="Margres M.J."/>
            <person name="Gilbert D.M."/>
            <person name="Gibbs H.L."/>
            <person name="Parkinson C.L."/>
            <person name="Rokyta D.R."/>
        </authorList>
    </citation>
    <scope>NUCLEOTIDE SEQUENCE [LARGE SCALE GENOMIC DNA]</scope>
    <source>
        <strain evidence="8">DRR0105</strain>
    </source>
</reference>
<evidence type="ECO:0000313" key="9">
    <source>
        <dbReference type="Proteomes" id="UP001474421"/>
    </source>
</evidence>
<dbReference type="PANTHER" id="PTHR11567:SF211">
    <property type="entry name" value="PROSTATIC ACID PHOSPHATASE"/>
    <property type="match status" value="1"/>
</dbReference>